<sequence>MRIVAGKHRGRRLETPAGRDVRPTSDRTRQSLFNILSHGDWMEDGADVLEGVDVLDAFCGTGALALEALSYGAARAALLDKARSSLDIARRNAEMLGEEAQCRFILGDAAKPPPAPFAARLVFLDPPYGQDLSPPALVALSRAGWIAPGALVCVEVGADDGFVPPTGFDTLDVRDYSQARIHFLRHLG</sequence>
<evidence type="ECO:0000256" key="3">
    <source>
        <dbReference type="SAM" id="MobiDB-lite"/>
    </source>
</evidence>
<name>A0A255YTQ0_9PROT</name>
<protein>
    <submittedName>
        <fullName evidence="4">16S rRNA (Guanine(966)-N(2))-methyltransferase RsmD</fullName>
    </submittedName>
</protein>
<dbReference type="Pfam" id="PF03602">
    <property type="entry name" value="Cons_hypoth95"/>
    <property type="match status" value="1"/>
</dbReference>
<dbReference type="RefSeq" id="WP_094457627.1">
    <property type="nucleotide sequence ID" value="NZ_NOXU01000031.1"/>
</dbReference>
<evidence type="ECO:0000256" key="1">
    <source>
        <dbReference type="ARBA" id="ARBA00022603"/>
    </source>
</evidence>
<keyword evidence="5" id="KW-1185">Reference proteome</keyword>
<accession>A0A255YTQ0</accession>
<feature type="compositionally biased region" description="Basic residues" evidence="3">
    <location>
        <begin position="1"/>
        <end position="11"/>
    </location>
</feature>
<organism evidence="4 5">
    <name type="scientific">Niveispirillum lacus</name>
    <dbReference type="NCBI Taxonomy" id="1981099"/>
    <lineage>
        <taxon>Bacteria</taxon>
        <taxon>Pseudomonadati</taxon>
        <taxon>Pseudomonadota</taxon>
        <taxon>Alphaproteobacteria</taxon>
        <taxon>Rhodospirillales</taxon>
        <taxon>Azospirillaceae</taxon>
        <taxon>Niveispirillum</taxon>
    </lineage>
</organism>
<keyword evidence="1 4" id="KW-0489">Methyltransferase</keyword>
<evidence type="ECO:0000256" key="2">
    <source>
        <dbReference type="ARBA" id="ARBA00022679"/>
    </source>
</evidence>
<dbReference type="PANTHER" id="PTHR43542">
    <property type="entry name" value="METHYLTRANSFERASE"/>
    <property type="match status" value="1"/>
</dbReference>
<reference evidence="4 5" key="1">
    <citation type="submission" date="2017-07" db="EMBL/GenBank/DDBJ databases">
        <title>Niveispirillum cyanobacteriorum sp. nov., isolated from cyanobacterial aggregates in a eutrophic lake.</title>
        <authorList>
            <person name="Cai H."/>
        </authorList>
    </citation>
    <scope>NUCLEOTIDE SEQUENCE [LARGE SCALE GENOMIC DNA]</scope>
    <source>
        <strain evidence="5">TH1-14</strain>
    </source>
</reference>
<dbReference type="CDD" id="cd02440">
    <property type="entry name" value="AdoMet_MTases"/>
    <property type="match status" value="1"/>
</dbReference>
<proteinExistence type="predicted"/>
<evidence type="ECO:0000313" key="5">
    <source>
        <dbReference type="Proteomes" id="UP000216998"/>
    </source>
</evidence>
<comment type="caution">
    <text evidence="4">The sequence shown here is derived from an EMBL/GenBank/DDBJ whole genome shotgun (WGS) entry which is preliminary data.</text>
</comment>
<dbReference type="AlphaFoldDB" id="A0A255YTQ0"/>
<dbReference type="PANTHER" id="PTHR43542:SF1">
    <property type="entry name" value="METHYLTRANSFERASE"/>
    <property type="match status" value="1"/>
</dbReference>
<feature type="region of interest" description="Disordered" evidence="3">
    <location>
        <begin position="1"/>
        <end position="25"/>
    </location>
</feature>
<dbReference type="GO" id="GO:0008168">
    <property type="term" value="F:methyltransferase activity"/>
    <property type="evidence" value="ECO:0007669"/>
    <property type="project" value="UniProtKB-KW"/>
</dbReference>
<feature type="compositionally biased region" description="Basic and acidic residues" evidence="3">
    <location>
        <begin position="12"/>
        <end position="25"/>
    </location>
</feature>
<dbReference type="EMBL" id="NOXU01000031">
    <property type="protein sequence ID" value="OYQ32592.1"/>
    <property type="molecule type" value="Genomic_DNA"/>
</dbReference>
<dbReference type="GO" id="GO:0031167">
    <property type="term" value="P:rRNA methylation"/>
    <property type="evidence" value="ECO:0007669"/>
    <property type="project" value="InterPro"/>
</dbReference>
<gene>
    <name evidence="4" type="ORF">CHU95_17585</name>
</gene>
<dbReference type="SUPFAM" id="SSF53335">
    <property type="entry name" value="S-adenosyl-L-methionine-dependent methyltransferases"/>
    <property type="match status" value="1"/>
</dbReference>
<dbReference type="InterPro" id="IPR029063">
    <property type="entry name" value="SAM-dependent_MTases_sf"/>
</dbReference>
<dbReference type="InterPro" id="IPR004398">
    <property type="entry name" value="RNA_MeTrfase_RsmD"/>
</dbReference>
<evidence type="ECO:0000313" key="4">
    <source>
        <dbReference type="EMBL" id="OYQ32592.1"/>
    </source>
</evidence>
<dbReference type="PIRSF" id="PIRSF004553">
    <property type="entry name" value="CHP00095"/>
    <property type="match status" value="1"/>
</dbReference>
<dbReference type="Gene3D" id="3.40.50.150">
    <property type="entry name" value="Vaccinia Virus protein VP39"/>
    <property type="match status" value="1"/>
</dbReference>
<keyword evidence="2 4" id="KW-0808">Transferase</keyword>
<dbReference type="Proteomes" id="UP000216998">
    <property type="component" value="Unassembled WGS sequence"/>
</dbReference>
<dbReference type="OrthoDB" id="9803017at2"/>